<dbReference type="InterPro" id="IPR001841">
    <property type="entry name" value="Znf_RING"/>
</dbReference>
<sequence length="600" mass="70068">MNRSDLSSPLLSSQHDVSKIDRNFKNIKYKTFPRYKLISLVLTIFATKTIFSFMFSMGLNILSMMISSNNHLIITIALVYGVVSYFITILVILNFKTKNPKLSSSFVTIALLAVSEGVLLSGLSLFFSPEIAVIHYSFQVFAFYWLSTIVYISGSFSLMKSLIVVLCISIGKSLLLVFYLHQTVWEIAICCGILAYESLMVLLLSKVTSNPRQSSSVQKVLSVPIMMYKEVFLFSIKILSCFALGLRKQELVDADIKDFHQEEDDFCRENIIENCKNEDAGHRERSNSHWFEDCLQPSSLEQSIAFSIKDRKQAFLDSENTREPSLEEEISFLKNSEEKLKQELNKKIEYLNQLQKSNEEIRAQLDILKAENKELARKSGKSHKKKVRIEQLKADIAMIEENYMEQLNLLNETIIAQSEEIKKLKHRINDQKEAMEEQFRRDFEVIIKERDLLINEINDLKHENADRELMLKRHIKKEEKKLSFIQNSQYEAIIDDLREKYRVLEEQLASITRERDEIRVRERTYSEPQFLYNEEKELCIYCMNQKKNTLFLPCGHSSYCHSCVIYMGLPMDKEREDGYPLIDCPCCRQKVKIIHRVFIY</sequence>
<feature type="coiled-coil region" evidence="2">
    <location>
        <begin position="487"/>
        <end position="521"/>
    </location>
</feature>
<dbReference type="SMART" id="SM00184">
    <property type="entry name" value="RING"/>
    <property type="match status" value="1"/>
</dbReference>
<feature type="transmembrane region" description="Helical" evidence="3">
    <location>
        <begin position="133"/>
        <end position="154"/>
    </location>
</feature>
<comment type="caution">
    <text evidence="5">The sequence shown here is derived from an EMBL/GenBank/DDBJ whole genome shotgun (WGS) entry which is preliminary data.</text>
</comment>
<dbReference type="AlphaFoldDB" id="A0AAU9IQT0"/>
<feature type="domain" description="RING-type" evidence="4">
    <location>
        <begin position="539"/>
        <end position="588"/>
    </location>
</feature>
<dbReference type="SUPFAM" id="SSF57850">
    <property type="entry name" value="RING/U-box"/>
    <property type="match status" value="1"/>
</dbReference>
<feature type="transmembrane region" description="Helical" evidence="3">
    <location>
        <begin position="105"/>
        <end position="127"/>
    </location>
</feature>
<keyword evidence="1" id="KW-0862">Zinc</keyword>
<dbReference type="EMBL" id="CAJZBQ010000002">
    <property type="protein sequence ID" value="CAG9310658.1"/>
    <property type="molecule type" value="Genomic_DNA"/>
</dbReference>
<keyword evidence="1" id="KW-0479">Metal-binding</keyword>
<keyword evidence="3" id="KW-1133">Transmembrane helix</keyword>
<keyword evidence="6" id="KW-1185">Reference proteome</keyword>
<evidence type="ECO:0000313" key="5">
    <source>
        <dbReference type="EMBL" id="CAG9310658.1"/>
    </source>
</evidence>
<feature type="transmembrane region" description="Helical" evidence="3">
    <location>
        <begin position="185"/>
        <end position="205"/>
    </location>
</feature>
<accession>A0AAU9IQT0</accession>
<keyword evidence="1" id="KW-0863">Zinc-finger</keyword>
<gene>
    <name evidence="5" type="ORF">BSTOLATCC_MIC1500</name>
</gene>
<proteinExistence type="predicted"/>
<dbReference type="Proteomes" id="UP001162131">
    <property type="component" value="Unassembled WGS sequence"/>
</dbReference>
<reference evidence="5" key="1">
    <citation type="submission" date="2021-09" db="EMBL/GenBank/DDBJ databases">
        <authorList>
            <consortium name="AG Swart"/>
            <person name="Singh M."/>
            <person name="Singh A."/>
            <person name="Seah K."/>
            <person name="Emmerich C."/>
        </authorList>
    </citation>
    <scope>NUCLEOTIDE SEQUENCE</scope>
    <source>
        <strain evidence="5">ATCC30299</strain>
    </source>
</reference>
<evidence type="ECO:0000259" key="4">
    <source>
        <dbReference type="PROSITE" id="PS50089"/>
    </source>
</evidence>
<evidence type="ECO:0000313" key="6">
    <source>
        <dbReference type="Proteomes" id="UP001162131"/>
    </source>
</evidence>
<feature type="transmembrane region" description="Helical" evidence="3">
    <location>
        <begin position="37"/>
        <end position="66"/>
    </location>
</feature>
<dbReference type="PROSITE" id="PS50089">
    <property type="entry name" value="ZF_RING_2"/>
    <property type="match status" value="1"/>
</dbReference>
<evidence type="ECO:0000256" key="2">
    <source>
        <dbReference type="SAM" id="Coils"/>
    </source>
</evidence>
<keyword evidence="3" id="KW-0472">Membrane</keyword>
<name>A0AAU9IQT0_9CILI</name>
<dbReference type="GO" id="GO:0008270">
    <property type="term" value="F:zinc ion binding"/>
    <property type="evidence" value="ECO:0007669"/>
    <property type="project" value="UniProtKB-KW"/>
</dbReference>
<keyword evidence="3" id="KW-0812">Transmembrane</keyword>
<feature type="transmembrane region" description="Helical" evidence="3">
    <location>
        <begin position="72"/>
        <end position="93"/>
    </location>
</feature>
<feature type="coiled-coil region" evidence="2">
    <location>
        <begin position="323"/>
        <end position="441"/>
    </location>
</feature>
<protein>
    <recommendedName>
        <fullName evidence="4">RING-type domain-containing protein</fullName>
    </recommendedName>
</protein>
<evidence type="ECO:0000256" key="1">
    <source>
        <dbReference type="PROSITE-ProRule" id="PRU00175"/>
    </source>
</evidence>
<dbReference type="Pfam" id="PF13920">
    <property type="entry name" value="zf-C3HC4_3"/>
    <property type="match status" value="1"/>
</dbReference>
<evidence type="ECO:0000256" key="3">
    <source>
        <dbReference type="SAM" id="Phobius"/>
    </source>
</evidence>
<organism evidence="5 6">
    <name type="scientific">Blepharisma stoltei</name>
    <dbReference type="NCBI Taxonomy" id="1481888"/>
    <lineage>
        <taxon>Eukaryota</taxon>
        <taxon>Sar</taxon>
        <taxon>Alveolata</taxon>
        <taxon>Ciliophora</taxon>
        <taxon>Postciliodesmatophora</taxon>
        <taxon>Heterotrichea</taxon>
        <taxon>Heterotrichida</taxon>
        <taxon>Blepharismidae</taxon>
        <taxon>Blepharisma</taxon>
    </lineage>
</organism>
<keyword evidence="2" id="KW-0175">Coiled coil</keyword>
<dbReference type="InterPro" id="IPR013083">
    <property type="entry name" value="Znf_RING/FYVE/PHD"/>
</dbReference>
<dbReference type="Gene3D" id="3.30.40.10">
    <property type="entry name" value="Zinc/RING finger domain, C3HC4 (zinc finger)"/>
    <property type="match status" value="1"/>
</dbReference>